<evidence type="ECO:0000256" key="3">
    <source>
        <dbReference type="ARBA" id="ARBA00022777"/>
    </source>
</evidence>
<feature type="compositionally biased region" description="Low complexity" evidence="5">
    <location>
        <begin position="39"/>
        <end position="53"/>
    </location>
</feature>
<reference evidence="7 8" key="1">
    <citation type="submission" date="2020-06" db="EMBL/GenBank/DDBJ databases">
        <title>WGS assembly of Ceratodon purpureus strain R40.</title>
        <authorList>
            <person name="Carey S.B."/>
            <person name="Jenkins J."/>
            <person name="Shu S."/>
            <person name="Lovell J.T."/>
            <person name="Sreedasyam A."/>
            <person name="Maumus F."/>
            <person name="Tiley G.P."/>
            <person name="Fernandez-Pozo N."/>
            <person name="Barry K."/>
            <person name="Chen C."/>
            <person name="Wang M."/>
            <person name="Lipzen A."/>
            <person name="Daum C."/>
            <person name="Saski C.A."/>
            <person name="Payton A.C."/>
            <person name="Mcbreen J.C."/>
            <person name="Conrad R.E."/>
            <person name="Kollar L.M."/>
            <person name="Olsson S."/>
            <person name="Huttunen S."/>
            <person name="Landis J.B."/>
            <person name="Wickett N.J."/>
            <person name="Johnson M.G."/>
            <person name="Rensing S.A."/>
            <person name="Grimwood J."/>
            <person name="Schmutz J."/>
            <person name="Mcdaniel S.F."/>
        </authorList>
    </citation>
    <scope>NUCLEOTIDE SEQUENCE [LARGE SCALE GENOMIC DNA]</scope>
    <source>
        <strain evidence="7 8">R40</strain>
    </source>
</reference>
<keyword evidence="1" id="KW-0808">Transferase</keyword>
<evidence type="ECO:0000256" key="5">
    <source>
        <dbReference type="SAM" id="MobiDB-lite"/>
    </source>
</evidence>
<dbReference type="Pfam" id="PF07714">
    <property type="entry name" value="PK_Tyr_Ser-Thr"/>
    <property type="match status" value="1"/>
</dbReference>
<feature type="region of interest" description="Disordered" evidence="5">
    <location>
        <begin position="38"/>
        <end position="61"/>
    </location>
</feature>
<evidence type="ECO:0000313" key="7">
    <source>
        <dbReference type="EMBL" id="KAG0570856.1"/>
    </source>
</evidence>
<name>A0A8T0HJ87_CERPU</name>
<sequence length="424" mass="48108">MDMEGDCNKSADALHDANLSVPIPGTAVSTSEYIRATDSMSSRSSDFASTSGSESSPTNFVSSRIQRLMQMRTEYASAVEFEINASKDHWSELSPSSDDEEEAESDLEAFQRLKTRWGTAFFKDYGDEELVVGEKIAEGAQAEIFNAIWTYRDGRKWNCVVKVFKQGYRLRDLEKQWPLGMLQNRPFGRGYWTANSSWILGATLLKNGRFAFHLMKYWGDLRKLIDCRMQLNQGQSPPFTDSEVGQIMLRICIGMQELHELGIVHRDLKSSNILIWDMGFDNSGQCLDDGRIFDPLHDDFACNVADFECSIGVVGTGYWRAPEILLALKTHDIGSHLFTEKSDVYSFAMTCYEVLTGCIPFESLGRSYYDVVIEGRRPELPDHVNPLMKTLLKRCWHGDACERPTFKDIVGKLKFIYPEPKCTS</sequence>
<evidence type="ECO:0000259" key="6">
    <source>
        <dbReference type="PROSITE" id="PS50011"/>
    </source>
</evidence>
<evidence type="ECO:0000256" key="2">
    <source>
        <dbReference type="ARBA" id="ARBA00022741"/>
    </source>
</evidence>
<dbReference type="PROSITE" id="PS50011">
    <property type="entry name" value="PROTEIN_KINASE_DOM"/>
    <property type="match status" value="1"/>
</dbReference>
<dbReference type="InterPro" id="IPR001245">
    <property type="entry name" value="Ser-Thr/Tyr_kinase_cat_dom"/>
</dbReference>
<feature type="domain" description="Protein kinase" evidence="6">
    <location>
        <begin position="130"/>
        <end position="416"/>
    </location>
</feature>
<dbReference type="InterPro" id="IPR051681">
    <property type="entry name" value="Ser/Thr_Kinases-Pseudokinases"/>
</dbReference>
<dbReference type="AlphaFoldDB" id="A0A8T0HJ87"/>
<dbReference type="EMBL" id="CM026427">
    <property type="protein sequence ID" value="KAG0570856.1"/>
    <property type="molecule type" value="Genomic_DNA"/>
</dbReference>
<dbReference type="InterPro" id="IPR000719">
    <property type="entry name" value="Prot_kinase_dom"/>
</dbReference>
<comment type="caution">
    <text evidence="7">The sequence shown here is derived from an EMBL/GenBank/DDBJ whole genome shotgun (WGS) entry which is preliminary data.</text>
</comment>
<dbReference type="SMART" id="SM00220">
    <property type="entry name" value="S_TKc"/>
    <property type="match status" value="1"/>
</dbReference>
<keyword evidence="8" id="KW-1185">Reference proteome</keyword>
<dbReference type="Gene3D" id="1.10.510.10">
    <property type="entry name" value="Transferase(Phosphotransferase) domain 1"/>
    <property type="match status" value="1"/>
</dbReference>
<dbReference type="GO" id="GO:0004674">
    <property type="term" value="F:protein serine/threonine kinase activity"/>
    <property type="evidence" value="ECO:0007669"/>
    <property type="project" value="TreeGrafter"/>
</dbReference>
<dbReference type="PANTHER" id="PTHR44329">
    <property type="entry name" value="SERINE/THREONINE-PROTEIN KINASE TNNI3K-RELATED"/>
    <property type="match status" value="1"/>
</dbReference>
<organism evidence="7 8">
    <name type="scientific">Ceratodon purpureus</name>
    <name type="common">Fire moss</name>
    <name type="synonym">Dicranum purpureum</name>
    <dbReference type="NCBI Taxonomy" id="3225"/>
    <lineage>
        <taxon>Eukaryota</taxon>
        <taxon>Viridiplantae</taxon>
        <taxon>Streptophyta</taxon>
        <taxon>Embryophyta</taxon>
        <taxon>Bryophyta</taxon>
        <taxon>Bryophytina</taxon>
        <taxon>Bryopsida</taxon>
        <taxon>Dicranidae</taxon>
        <taxon>Pseudoditrichales</taxon>
        <taxon>Ditrichaceae</taxon>
        <taxon>Ceratodon</taxon>
    </lineage>
</organism>
<dbReference type="GO" id="GO:0005524">
    <property type="term" value="F:ATP binding"/>
    <property type="evidence" value="ECO:0007669"/>
    <property type="project" value="UniProtKB-KW"/>
</dbReference>
<keyword evidence="2" id="KW-0547">Nucleotide-binding</keyword>
<evidence type="ECO:0000313" key="8">
    <source>
        <dbReference type="Proteomes" id="UP000822688"/>
    </source>
</evidence>
<dbReference type="PROSITE" id="PS00108">
    <property type="entry name" value="PROTEIN_KINASE_ST"/>
    <property type="match status" value="1"/>
</dbReference>
<gene>
    <name evidence="7" type="ORF">KC19_6G192600</name>
</gene>
<dbReference type="SUPFAM" id="SSF56112">
    <property type="entry name" value="Protein kinase-like (PK-like)"/>
    <property type="match status" value="1"/>
</dbReference>
<dbReference type="PANTHER" id="PTHR44329:SF288">
    <property type="entry name" value="MITOGEN-ACTIVATED PROTEIN KINASE KINASE KINASE 20"/>
    <property type="match status" value="1"/>
</dbReference>
<evidence type="ECO:0000256" key="4">
    <source>
        <dbReference type="ARBA" id="ARBA00022840"/>
    </source>
</evidence>
<keyword evidence="4" id="KW-0067">ATP-binding</keyword>
<dbReference type="InterPro" id="IPR008271">
    <property type="entry name" value="Ser/Thr_kinase_AS"/>
</dbReference>
<proteinExistence type="predicted"/>
<dbReference type="InterPro" id="IPR011009">
    <property type="entry name" value="Kinase-like_dom_sf"/>
</dbReference>
<keyword evidence="3" id="KW-0418">Kinase</keyword>
<accession>A0A8T0HJ87</accession>
<evidence type="ECO:0000256" key="1">
    <source>
        <dbReference type="ARBA" id="ARBA00022679"/>
    </source>
</evidence>
<protein>
    <recommendedName>
        <fullName evidence="6">Protein kinase domain-containing protein</fullName>
    </recommendedName>
</protein>
<dbReference type="Proteomes" id="UP000822688">
    <property type="component" value="Chromosome 6"/>
</dbReference>